<dbReference type="InterPro" id="IPR021533">
    <property type="entry name" value="PepSY-like"/>
</dbReference>
<reference evidence="2" key="1">
    <citation type="journal article" date="2012" name="PLoS ONE">
        <title>Gene sets for utilization of primary and secondary nutrition supplies in the distal gut of endangered iberian lynx.</title>
        <authorList>
            <person name="Alcaide M."/>
            <person name="Messina E."/>
            <person name="Richter M."/>
            <person name="Bargiela R."/>
            <person name="Peplies J."/>
            <person name="Huws S.A."/>
            <person name="Newbold C.J."/>
            <person name="Golyshin P.N."/>
            <person name="Simon M.A."/>
            <person name="Lopez G."/>
            <person name="Yakimov M.M."/>
            <person name="Ferrer M."/>
        </authorList>
    </citation>
    <scope>NUCLEOTIDE SEQUENCE</scope>
</reference>
<dbReference type="Gene3D" id="3.10.450.360">
    <property type="match status" value="2"/>
</dbReference>
<dbReference type="Pfam" id="PF11396">
    <property type="entry name" value="PepSY_like"/>
    <property type="match status" value="2"/>
</dbReference>
<feature type="domain" description="Putative beta-lactamase-inhibitor-like PepSY-like" evidence="1">
    <location>
        <begin position="177"/>
        <end position="263"/>
    </location>
</feature>
<keyword evidence="2" id="KW-0449">Lipoprotein</keyword>
<comment type="caution">
    <text evidence="2">The sequence shown here is derived from an EMBL/GenBank/DDBJ whole genome shotgun (WGS) entry which is preliminary data.</text>
</comment>
<name>J9GHC5_9ZZZZ</name>
<evidence type="ECO:0000259" key="1">
    <source>
        <dbReference type="Pfam" id="PF11396"/>
    </source>
</evidence>
<accession>J9GHC5</accession>
<dbReference type="EMBL" id="AMCI01001161">
    <property type="protein sequence ID" value="EJX06439.1"/>
    <property type="molecule type" value="Genomic_DNA"/>
</dbReference>
<protein>
    <submittedName>
        <fullName evidence="2">Lipoprotein</fullName>
    </submittedName>
</protein>
<dbReference type="PROSITE" id="PS51257">
    <property type="entry name" value="PROKAR_LIPOPROTEIN"/>
    <property type="match status" value="1"/>
</dbReference>
<sequence>MKKILPLVLCAALTFGSCDDDDELFYVPNSIEAAFSAKYPNQTVKEWEKDGRYYKAEFHKNGTEAEAWFNANGQWVKTATDFFGDLPTAVSSYLDAHYPGYRVEEIDWVEMPQLNCFKIELEKGDHEIDLYITADGMVIEIGDDDAPHYQIPAAVLNQFAADFPGIVRMEWEKEGPYYKAEFVKDNKECEAWYTAEGKWVKTETDFKGQLPQAVTDYLQATYPGFRIEDTNFVEVPGDRYYEIELEKGDSEWILTIHEDGSLIEVVPDHD</sequence>
<proteinExistence type="predicted"/>
<dbReference type="SUPFAM" id="SSF160574">
    <property type="entry name" value="BT0923-like"/>
    <property type="match status" value="2"/>
</dbReference>
<evidence type="ECO:0000313" key="2">
    <source>
        <dbReference type="EMBL" id="EJX06439.1"/>
    </source>
</evidence>
<gene>
    <name evidence="2" type="ORF">EVA_05458</name>
</gene>
<feature type="domain" description="Putative beta-lactamase-inhibitor-like PepSY-like" evidence="1">
    <location>
        <begin position="53"/>
        <end position="139"/>
    </location>
</feature>
<organism evidence="2">
    <name type="scientific">gut metagenome</name>
    <dbReference type="NCBI Taxonomy" id="749906"/>
    <lineage>
        <taxon>unclassified sequences</taxon>
        <taxon>metagenomes</taxon>
        <taxon>organismal metagenomes</taxon>
    </lineage>
</organism>
<dbReference type="AlphaFoldDB" id="J9GHC5"/>